<dbReference type="Proteomes" id="UP001341840">
    <property type="component" value="Unassembled WGS sequence"/>
</dbReference>
<protein>
    <recommendedName>
        <fullName evidence="2">Nuclease associated modular domain-containing protein</fullName>
    </recommendedName>
</protein>
<dbReference type="Pfam" id="PF07460">
    <property type="entry name" value="NUMOD3"/>
    <property type="match status" value="1"/>
</dbReference>
<evidence type="ECO:0000256" key="1">
    <source>
        <dbReference type="SAM" id="MobiDB-lite"/>
    </source>
</evidence>
<name>A0ABU6VAU1_9FABA</name>
<dbReference type="PANTHER" id="PTHR34199">
    <property type="entry name" value="NUMOD3 MOTIF FAMILY PROTEIN, EXPRESSED"/>
    <property type="match status" value="1"/>
</dbReference>
<accession>A0ABU6VAU1</accession>
<feature type="region of interest" description="Disordered" evidence="1">
    <location>
        <begin position="251"/>
        <end position="273"/>
    </location>
</feature>
<dbReference type="EMBL" id="JASCZI010151188">
    <property type="protein sequence ID" value="MED6170716.1"/>
    <property type="molecule type" value="Genomic_DNA"/>
</dbReference>
<gene>
    <name evidence="3" type="ORF">PIB30_033681</name>
</gene>
<evidence type="ECO:0000259" key="2">
    <source>
        <dbReference type="Pfam" id="PF07460"/>
    </source>
</evidence>
<feature type="compositionally biased region" description="Basic residues" evidence="1">
    <location>
        <begin position="252"/>
        <end position="266"/>
    </location>
</feature>
<feature type="compositionally biased region" description="Acidic residues" evidence="1">
    <location>
        <begin position="112"/>
        <end position="121"/>
    </location>
</feature>
<evidence type="ECO:0000313" key="4">
    <source>
        <dbReference type="Proteomes" id="UP001341840"/>
    </source>
</evidence>
<comment type="caution">
    <text evidence="3">The sequence shown here is derived from an EMBL/GenBank/DDBJ whole genome shotgun (WGS) entry which is preliminary data.</text>
</comment>
<keyword evidence="4" id="KW-1185">Reference proteome</keyword>
<evidence type="ECO:0000313" key="3">
    <source>
        <dbReference type="EMBL" id="MED6170716.1"/>
    </source>
</evidence>
<feature type="region of interest" description="Disordered" evidence="1">
    <location>
        <begin position="299"/>
        <end position="331"/>
    </location>
</feature>
<feature type="domain" description="Nuclease associated modular" evidence="2">
    <location>
        <begin position="129"/>
        <end position="155"/>
    </location>
</feature>
<reference evidence="3 4" key="1">
    <citation type="journal article" date="2023" name="Plants (Basel)">
        <title>Bridging the Gap: Combining Genomics and Transcriptomics Approaches to Understand Stylosanthes scabra, an Orphan Legume from the Brazilian Caatinga.</title>
        <authorList>
            <person name="Ferreira-Neto J.R.C."/>
            <person name="da Silva M.D."/>
            <person name="Binneck E."/>
            <person name="de Melo N.F."/>
            <person name="da Silva R.H."/>
            <person name="de Melo A.L.T.M."/>
            <person name="Pandolfi V."/>
            <person name="Bustamante F.O."/>
            <person name="Brasileiro-Vidal A.C."/>
            <person name="Benko-Iseppon A.M."/>
        </authorList>
    </citation>
    <scope>NUCLEOTIDE SEQUENCE [LARGE SCALE GENOMIC DNA]</scope>
    <source>
        <tissue evidence="3">Leaves</tissue>
    </source>
</reference>
<proteinExistence type="predicted"/>
<sequence>MPLLEVGNAHSSFYHPNPLSSHSKVQRACHGKQSSVSFAFGLGQCVPCSWKYLDNKLNLKNVKFNVVKAVAAATLEEPKSSALAPKGNEWYGLNPNNKPPEVLLEPINQSSNEDDDSEEIDEREKLRRMRISKANKGIAPWNKGRKHSAETLRKIKERTRLAMQNPKIKLKLVNSSHPQTTKTREKIGAAVKMTWARKRERRVVQETCCLEWQNLIAEASRQGYAGQEELQWNSYEVLDEQLKLEWTESVEKRKRMPRPRGSKRAPKTPEQRKKIAEAIHAKWSDPEYRERVCNAKTKYHGAEGSETKPRRRPSVGAEGRKPTMKNDTNPNICVKSRTKIVKQVLSKKSNSPPYKDPLVSSKLAMIKSIRAQRGVAETKQANAIEQARLLIGEAEKAAKALEVAATKSPIAQASLWESRRLIAEAIQSLESIHKRGTITLRNTASVAMTQTNKEKDEEFEVLNQPLVFPLNGHKTLSSSDKKNLFDGEFSMQKLVNGSSEFPLTSSNGYASYDVSFGSKIEEATSSSHEEKETEARTGIVTRKWIRGRLVEVAE</sequence>
<dbReference type="PANTHER" id="PTHR34199:SF2">
    <property type="entry name" value="NUMOD3 MOTIF FAMILY PROTEIN, EXPRESSED"/>
    <property type="match status" value="1"/>
</dbReference>
<feature type="region of interest" description="Disordered" evidence="1">
    <location>
        <begin position="84"/>
        <end position="122"/>
    </location>
</feature>
<organism evidence="3 4">
    <name type="scientific">Stylosanthes scabra</name>
    <dbReference type="NCBI Taxonomy" id="79078"/>
    <lineage>
        <taxon>Eukaryota</taxon>
        <taxon>Viridiplantae</taxon>
        <taxon>Streptophyta</taxon>
        <taxon>Embryophyta</taxon>
        <taxon>Tracheophyta</taxon>
        <taxon>Spermatophyta</taxon>
        <taxon>Magnoliopsida</taxon>
        <taxon>eudicotyledons</taxon>
        <taxon>Gunneridae</taxon>
        <taxon>Pentapetalae</taxon>
        <taxon>rosids</taxon>
        <taxon>fabids</taxon>
        <taxon>Fabales</taxon>
        <taxon>Fabaceae</taxon>
        <taxon>Papilionoideae</taxon>
        <taxon>50 kb inversion clade</taxon>
        <taxon>dalbergioids sensu lato</taxon>
        <taxon>Dalbergieae</taxon>
        <taxon>Pterocarpus clade</taxon>
        <taxon>Stylosanthes</taxon>
    </lineage>
</organism>
<dbReference type="InterPro" id="IPR003611">
    <property type="entry name" value="NUMOD3"/>
</dbReference>